<gene>
    <name evidence="2" type="ORF">AWL63_10745</name>
</gene>
<dbReference type="KEGG" id="span:AWL63_10745"/>
<organism evidence="2 3">
    <name type="scientific">Sphingomonas panacis</name>
    <dbReference type="NCBI Taxonomy" id="1560345"/>
    <lineage>
        <taxon>Bacteria</taxon>
        <taxon>Pseudomonadati</taxon>
        <taxon>Pseudomonadota</taxon>
        <taxon>Alphaproteobacteria</taxon>
        <taxon>Sphingomonadales</taxon>
        <taxon>Sphingomonadaceae</taxon>
        <taxon>Sphingomonas</taxon>
    </lineage>
</organism>
<evidence type="ECO:0000313" key="3">
    <source>
        <dbReference type="Proteomes" id="UP000094256"/>
    </source>
</evidence>
<dbReference type="RefSeq" id="WP_069204931.1">
    <property type="nucleotide sequence ID" value="NZ_CP014168.1"/>
</dbReference>
<dbReference type="NCBIfam" id="NF041267">
    <property type="entry name" value="relax_RlxS"/>
    <property type="match status" value="1"/>
</dbReference>
<sequence>MSDDEDFTPRLGRQRQQGGKRARRYLGRVVGAAIRSAEKASVRSHRFDGSRIGRGASMGRLLSSRDRFGGMRARRAVVKTRLVRIGSKGMPAARAHLRYIQRDGVTREGAPGELYSADRDTADGKAFLERCDGDRHQFRFIVSAEDGAEYPDLKPFVRRLMTQMEADLGTRLDWIAVDHFNTAHPHTHIMLRGVDDTGQNLIIAREYIAHGIRERAAELVTLDLGARTDQEIEARLRRDIGAERVTAIDRRLIRSMDADHLVTSADRDPFQQSLRAGRLQKLASMGLVEDVGSGRWRLADDLEATLRTLGERGDIIRTLQRELTARNLERPWIGRSRFGAGETDPAPVVGRLIARGLADEHRDRHYLLVDGVDGHAHYVDIGRADAIAPIAEGAIVRVSARSLEVRDADRVVAEVAAANGGRYSVDLHLRHDRSVTQAFAETYVRRLEAMRRAGAGVAREPDGSWIIATDHIDRAAAYEARRHRDQPVAVETLSTQPLDQLRDADAATWIDRELASHAPLPIWDAGFGREVRAAMAGRRQWLVEQQLADIDGDGIRLRANAIMMLQRRELLRAGDELAGELGKPFVEARAGEAIEGRLVGRVDLASGRFALVEKSREFTLVPWRPALDRHVGRPIAGIVRGDGVSWRFGRERAGPEIS</sequence>
<dbReference type="Pfam" id="PF11843">
    <property type="entry name" value="DUF3363"/>
    <property type="match status" value="1"/>
</dbReference>
<proteinExistence type="predicted"/>
<dbReference type="Proteomes" id="UP000094256">
    <property type="component" value="Chromosome"/>
</dbReference>
<reference evidence="2 3" key="1">
    <citation type="submission" date="2016-01" db="EMBL/GenBank/DDBJ databases">
        <title>Complete genome and mega plasmid sequence of Sphingomonas panacis DCY99 elicits systemic resistance in rice to Xanthomonas oryzae.</title>
        <authorList>
            <person name="Kim Y.J."/>
            <person name="Yang D.C."/>
            <person name="Sing P."/>
        </authorList>
    </citation>
    <scope>NUCLEOTIDE SEQUENCE [LARGE SCALE GENOMIC DNA]</scope>
    <source>
        <strain evidence="2 3">DCY99</strain>
    </source>
</reference>
<feature type="region of interest" description="Disordered" evidence="1">
    <location>
        <begin position="1"/>
        <end position="21"/>
    </location>
</feature>
<keyword evidence="3" id="KW-1185">Reference proteome</keyword>
<protein>
    <submittedName>
        <fullName evidence="2">Conjugal transfer protein TraI</fullName>
    </submittedName>
</protein>
<accession>A0A1B3ZAC1</accession>
<dbReference type="OrthoDB" id="9809969at2"/>
<dbReference type="InterPro" id="IPR021795">
    <property type="entry name" value="DUF3363"/>
</dbReference>
<evidence type="ECO:0000256" key="1">
    <source>
        <dbReference type="SAM" id="MobiDB-lite"/>
    </source>
</evidence>
<dbReference type="EMBL" id="CP014168">
    <property type="protein sequence ID" value="AOH84370.1"/>
    <property type="molecule type" value="Genomic_DNA"/>
</dbReference>
<dbReference type="STRING" id="1560345.AWL63_10745"/>
<evidence type="ECO:0000313" key="2">
    <source>
        <dbReference type="EMBL" id="AOH84370.1"/>
    </source>
</evidence>
<dbReference type="AlphaFoldDB" id="A0A1B3ZAC1"/>
<name>A0A1B3ZAC1_9SPHN</name>